<dbReference type="Proteomes" id="UP001209540">
    <property type="component" value="Unassembled WGS sequence"/>
</dbReference>
<evidence type="ECO:0000313" key="2">
    <source>
        <dbReference type="Proteomes" id="UP001209540"/>
    </source>
</evidence>
<reference evidence="1" key="2">
    <citation type="submission" date="2023-02" db="EMBL/GenBank/DDBJ databases">
        <authorList>
            <consortium name="DOE Joint Genome Institute"/>
            <person name="Mondo S.J."/>
            <person name="Chang Y."/>
            <person name="Wang Y."/>
            <person name="Ahrendt S."/>
            <person name="Andreopoulos W."/>
            <person name="Barry K."/>
            <person name="Beard J."/>
            <person name="Benny G.L."/>
            <person name="Blankenship S."/>
            <person name="Bonito G."/>
            <person name="Cuomo C."/>
            <person name="Desiro A."/>
            <person name="Gervers K.A."/>
            <person name="Hundley H."/>
            <person name="Kuo A."/>
            <person name="LaButti K."/>
            <person name="Lang B.F."/>
            <person name="Lipzen A."/>
            <person name="O'Donnell K."/>
            <person name="Pangilinan J."/>
            <person name="Reynolds N."/>
            <person name="Sandor L."/>
            <person name="Smith M.W."/>
            <person name="Tsang A."/>
            <person name="Grigoriev I.V."/>
            <person name="Stajich J.E."/>
            <person name="Spatafora J.W."/>
        </authorList>
    </citation>
    <scope>NUCLEOTIDE SEQUENCE</scope>
    <source>
        <strain evidence="1">RSA 2281</strain>
    </source>
</reference>
<gene>
    <name evidence="1" type="ORF">BDA99DRAFT_444520</name>
</gene>
<reference evidence="1" key="1">
    <citation type="journal article" date="2022" name="IScience">
        <title>Evolution of zygomycete secretomes and the origins of terrestrial fungal ecologies.</title>
        <authorList>
            <person name="Chang Y."/>
            <person name="Wang Y."/>
            <person name="Mondo S."/>
            <person name="Ahrendt S."/>
            <person name="Andreopoulos W."/>
            <person name="Barry K."/>
            <person name="Beard J."/>
            <person name="Benny G.L."/>
            <person name="Blankenship S."/>
            <person name="Bonito G."/>
            <person name="Cuomo C."/>
            <person name="Desiro A."/>
            <person name="Gervers K.A."/>
            <person name="Hundley H."/>
            <person name="Kuo A."/>
            <person name="LaButti K."/>
            <person name="Lang B.F."/>
            <person name="Lipzen A."/>
            <person name="O'Donnell K."/>
            <person name="Pangilinan J."/>
            <person name="Reynolds N."/>
            <person name="Sandor L."/>
            <person name="Smith M.E."/>
            <person name="Tsang A."/>
            <person name="Grigoriev I.V."/>
            <person name="Stajich J.E."/>
            <person name="Spatafora J.W."/>
        </authorList>
    </citation>
    <scope>NUCLEOTIDE SEQUENCE</scope>
    <source>
        <strain evidence="1">RSA 2281</strain>
    </source>
</reference>
<dbReference type="EMBL" id="JAIXMP010000030">
    <property type="protein sequence ID" value="KAI9251428.1"/>
    <property type="molecule type" value="Genomic_DNA"/>
</dbReference>
<sequence length="112" mass="12475">STEGSSEANAHTLNNDRHLSFVKPIANRNMGRRGDIIFKSGKLELDCTEIGTAKNQTKEIQGSFLKMLIVLRDMLLLATFSPLLLHESHIIGYCISGLYYSCILFISKSLTN</sequence>
<evidence type="ECO:0000313" key="1">
    <source>
        <dbReference type="EMBL" id="KAI9251428.1"/>
    </source>
</evidence>
<feature type="non-terminal residue" evidence="1">
    <location>
        <position position="1"/>
    </location>
</feature>
<organism evidence="1 2">
    <name type="scientific">Phascolomyces articulosus</name>
    <dbReference type="NCBI Taxonomy" id="60185"/>
    <lineage>
        <taxon>Eukaryota</taxon>
        <taxon>Fungi</taxon>
        <taxon>Fungi incertae sedis</taxon>
        <taxon>Mucoromycota</taxon>
        <taxon>Mucoromycotina</taxon>
        <taxon>Mucoromycetes</taxon>
        <taxon>Mucorales</taxon>
        <taxon>Lichtheimiaceae</taxon>
        <taxon>Phascolomyces</taxon>
    </lineage>
</organism>
<accession>A0AAD5K1D7</accession>
<keyword evidence="2" id="KW-1185">Reference proteome</keyword>
<comment type="caution">
    <text evidence="1">The sequence shown here is derived from an EMBL/GenBank/DDBJ whole genome shotgun (WGS) entry which is preliminary data.</text>
</comment>
<protein>
    <submittedName>
        <fullName evidence="1">Uncharacterized protein</fullName>
    </submittedName>
</protein>
<proteinExistence type="predicted"/>
<name>A0AAD5K1D7_9FUNG</name>
<dbReference type="AlphaFoldDB" id="A0AAD5K1D7"/>